<reference evidence="2" key="1">
    <citation type="submission" date="2021-03" db="EMBL/GenBank/DDBJ databases">
        <title>Taxonomic study of Clostridium polyendosporum from meadow-gley soil under rice.</title>
        <authorList>
            <person name="Kobayashi H."/>
            <person name="Tanizawa Y."/>
            <person name="Yagura M."/>
        </authorList>
    </citation>
    <scope>NUCLEOTIDE SEQUENCE</scope>
    <source>
        <strain evidence="2">JCM 30710</strain>
    </source>
</reference>
<accession>A0A919RZZ4</accession>
<dbReference type="SMART" id="SM00471">
    <property type="entry name" value="HDc"/>
    <property type="match status" value="1"/>
</dbReference>
<protein>
    <submittedName>
        <fullName evidence="2">HD domain-containing protein</fullName>
    </submittedName>
</protein>
<dbReference type="PROSITE" id="PS51831">
    <property type="entry name" value="HD"/>
    <property type="match status" value="1"/>
</dbReference>
<dbReference type="SUPFAM" id="SSF109604">
    <property type="entry name" value="HD-domain/PDEase-like"/>
    <property type="match status" value="1"/>
</dbReference>
<dbReference type="Gene3D" id="1.10.3210.10">
    <property type="entry name" value="Hypothetical protein af1432"/>
    <property type="match status" value="1"/>
</dbReference>
<dbReference type="Pfam" id="PF01966">
    <property type="entry name" value="HD"/>
    <property type="match status" value="1"/>
</dbReference>
<dbReference type="Proteomes" id="UP000679179">
    <property type="component" value="Unassembled WGS sequence"/>
</dbReference>
<keyword evidence="3" id="KW-1185">Reference proteome</keyword>
<dbReference type="InterPro" id="IPR006674">
    <property type="entry name" value="HD_domain"/>
</dbReference>
<dbReference type="RefSeq" id="WP_212904286.1">
    <property type="nucleotide sequence ID" value="NZ_BOPZ01000019.1"/>
</dbReference>
<dbReference type="EMBL" id="BOPZ01000019">
    <property type="protein sequence ID" value="GIM29592.1"/>
    <property type="molecule type" value="Genomic_DNA"/>
</dbReference>
<comment type="caution">
    <text evidence="2">The sequence shown here is derived from an EMBL/GenBank/DDBJ whole genome shotgun (WGS) entry which is preliminary data.</text>
</comment>
<evidence type="ECO:0000313" key="3">
    <source>
        <dbReference type="Proteomes" id="UP000679179"/>
    </source>
</evidence>
<dbReference type="AlphaFoldDB" id="A0A919RZZ4"/>
<gene>
    <name evidence="2" type="ORF">CPJCM30710_22580</name>
</gene>
<name>A0A919RZZ4_9CLOT</name>
<evidence type="ECO:0000259" key="1">
    <source>
        <dbReference type="PROSITE" id="PS51831"/>
    </source>
</evidence>
<proteinExistence type="predicted"/>
<dbReference type="InterPro" id="IPR003607">
    <property type="entry name" value="HD/PDEase_dom"/>
</dbReference>
<sequence>MERVNRILHNPIYRKYLEKIESCEVDRIFCRHNMEHFLDVARIAYIMVLEQGLKISKEVVYAIALLHDVGRWIQYEKGIPHEQASAELSKELLDDSGFTAEEKKIILDGIISHRKANDDIINNIIYDSDKLSRKCFTCKASSLCNWSEDEKNLNLTY</sequence>
<evidence type="ECO:0000313" key="2">
    <source>
        <dbReference type="EMBL" id="GIM29592.1"/>
    </source>
</evidence>
<feature type="domain" description="HD" evidence="1">
    <location>
        <begin position="33"/>
        <end position="134"/>
    </location>
</feature>
<organism evidence="2 3">
    <name type="scientific">Clostridium polyendosporum</name>
    <dbReference type="NCBI Taxonomy" id="69208"/>
    <lineage>
        <taxon>Bacteria</taxon>
        <taxon>Bacillati</taxon>
        <taxon>Bacillota</taxon>
        <taxon>Clostridia</taxon>
        <taxon>Eubacteriales</taxon>
        <taxon>Clostridiaceae</taxon>
        <taxon>Clostridium</taxon>
    </lineage>
</organism>